<dbReference type="GO" id="GO:0017053">
    <property type="term" value="C:transcription repressor complex"/>
    <property type="evidence" value="ECO:0007669"/>
    <property type="project" value="InterPro"/>
</dbReference>
<protein>
    <recommendedName>
        <fullName evidence="4">Protein lin-37</fullName>
    </recommendedName>
</protein>
<gene>
    <name evidence="2" type="ORF">FF38_09334</name>
</gene>
<dbReference type="InterPro" id="IPR028226">
    <property type="entry name" value="LIN37"/>
</dbReference>
<dbReference type="Pfam" id="PF15306">
    <property type="entry name" value="LIN37"/>
    <property type="match status" value="1"/>
</dbReference>
<feature type="region of interest" description="Disordered" evidence="1">
    <location>
        <begin position="172"/>
        <end position="200"/>
    </location>
</feature>
<feature type="compositionally biased region" description="Basic and acidic residues" evidence="1">
    <location>
        <begin position="144"/>
        <end position="158"/>
    </location>
</feature>
<dbReference type="GO" id="GO:0000122">
    <property type="term" value="P:negative regulation of transcription by RNA polymerase II"/>
    <property type="evidence" value="ECO:0007669"/>
    <property type="project" value="TreeGrafter"/>
</dbReference>
<evidence type="ECO:0008006" key="4">
    <source>
        <dbReference type="Google" id="ProtNLM"/>
    </source>
</evidence>
<feature type="region of interest" description="Disordered" evidence="1">
    <location>
        <begin position="139"/>
        <end position="158"/>
    </location>
</feature>
<dbReference type="PANTHER" id="PTHR31336">
    <property type="entry name" value="LIN37 HOMOLOG"/>
    <property type="match status" value="1"/>
</dbReference>
<feature type="region of interest" description="Disordered" evidence="1">
    <location>
        <begin position="1"/>
        <end position="102"/>
    </location>
</feature>
<feature type="compositionally biased region" description="Acidic residues" evidence="1">
    <location>
        <begin position="32"/>
        <end position="50"/>
    </location>
</feature>
<dbReference type="OrthoDB" id="6287771at2759"/>
<dbReference type="EMBL" id="JRES01001586">
    <property type="protein sequence ID" value="KNC21716.1"/>
    <property type="molecule type" value="Genomic_DNA"/>
</dbReference>
<keyword evidence="3" id="KW-1185">Reference proteome</keyword>
<dbReference type="AlphaFoldDB" id="A0A0L0BNX9"/>
<comment type="caution">
    <text evidence="2">The sequence shown here is derived from an EMBL/GenBank/DDBJ whole genome shotgun (WGS) entry which is preliminary data.</text>
</comment>
<evidence type="ECO:0000256" key="1">
    <source>
        <dbReference type="SAM" id="MobiDB-lite"/>
    </source>
</evidence>
<name>A0A0L0BNX9_LUCCU</name>
<dbReference type="PANTHER" id="PTHR31336:SF3">
    <property type="entry name" value="PROTEIN LIN-37 HOMOLOG"/>
    <property type="match status" value="1"/>
</dbReference>
<dbReference type="Proteomes" id="UP000037069">
    <property type="component" value="Unassembled WGS sequence"/>
</dbReference>
<evidence type="ECO:0000313" key="3">
    <source>
        <dbReference type="Proteomes" id="UP000037069"/>
    </source>
</evidence>
<dbReference type="STRING" id="7375.A0A0L0BNX9"/>
<dbReference type="GO" id="GO:0031523">
    <property type="term" value="C:Myb complex"/>
    <property type="evidence" value="ECO:0007669"/>
    <property type="project" value="TreeGrafter"/>
</dbReference>
<evidence type="ECO:0000313" key="2">
    <source>
        <dbReference type="EMBL" id="KNC21716.1"/>
    </source>
</evidence>
<accession>A0A0L0BNX9</accession>
<proteinExistence type="predicted"/>
<sequence length="259" mass="29984">MKTSPHKRENNEVQAARGRLRGALNDSLQNQEVDDIPEDYEEEEEDEEEQQQIIPHRQRGRPKKIQSSADRLSPSAGFLTPSKRRKREHHQAGGSGGQKIQAESFVMKLFDRSLDLSKYSEQTSLYPICRAWMANQPRNPSIRSYRDARSPSPTERKDNGLELLAKLRKGDMRDVCSMPKPKKTDVPKIPSPTVEPKKYNKSEELVADDNELKDGSKEELLAQHLGKWKKVKSDWQKHTKIYQKRHEVSYQILELLFKP</sequence>
<organism evidence="2 3">
    <name type="scientific">Lucilia cuprina</name>
    <name type="common">Green bottle fly</name>
    <name type="synonym">Australian sheep blowfly</name>
    <dbReference type="NCBI Taxonomy" id="7375"/>
    <lineage>
        <taxon>Eukaryota</taxon>
        <taxon>Metazoa</taxon>
        <taxon>Ecdysozoa</taxon>
        <taxon>Arthropoda</taxon>
        <taxon>Hexapoda</taxon>
        <taxon>Insecta</taxon>
        <taxon>Pterygota</taxon>
        <taxon>Neoptera</taxon>
        <taxon>Endopterygota</taxon>
        <taxon>Diptera</taxon>
        <taxon>Brachycera</taxon>
        <taxon>Muscomorpha</taxon>
        <taxon>Oestroidea</taxon>
        <taxon>Calliphoridae</taxon>
        <taxon>Luciliinae</taxon>
        <taxon>Lucilia</taxon>
    </lineage>
</organism>
<reference evidence="2 3" key="1">
    <citation type="journal article" date="2015" name="Nat. Commun.">
        <title>Lucilia cuprina genome unlocks parasitic fly biology to underpin future interventions.</title>
        <authorList>
            <person name="Anstead C.A."/>
            <person name="Korhonen P.K."/>
            <person name="Young N.D."/>
            <person name="Hall R.S."/>
            <person name="Jex A.R."/>
            <person name="Murali S.C."/>
            <person name="Hughes D.S."/>
            <person name="Lee S.F."/>
            <person name="Perry T."/>
            <person name="Stroehlein A.J."/>
            <person name="Ansell B.R."/>
            <person name="Breugelmans B."/>
            <person name="Hofmann A."/>
            <person name="Qu J."/>
            <person name="Dugan S."/>
            <person name="Lee S.L."/>
            <person name="Chao H."/>
            <person name="Dinh H."/>
            <person name="Han Y."/>
            <person name="Doddapaneni H.V."/>
            <person name="Worley K.C."/>
            <person name="Muzny D.M."/>
            <person name="Ioannidis P."/>
            <person name="Waterhouse R.M."/>
            <person name="Zdobnov E.M."/>
            <person name="James P.J."/>
            <person name="Bagnall N.H."/>
            <person name="Kotze A.C."/>
            <person name="Gibbs R.A."/>
            <person name="Richards S."/>
            <person name="Batterham P."/>
            <person name="Gasser R.B."/>
        </authorList>
    </citation>
    <scope>NUCLEOTIDE SEQUENCE [LARGE SCALE GENOMIC DNA]</scope>
    <source>
        <strain evidence="2 3">LS</strain>
        <tissue evidence="2">Full body</tissue>
    </source>
</reference>
<feature type="compositionally biased region" description="Basic and acidic residues" evidence="1">
    <location>
        <begin position="1"/>
        <end position="11"/>
    </location>
</feature>
<dbReference type="OMA" id="CSKDNIN"/>